<evidence type="ECO:0000256" key="8">
    <source>
        <dbReference type="ARBA" id="ARBA00022741"/>
    </source>
</evidence>
<feature type="domain" description="ATP-grasp" evidence="19">
    <location>
        <begin position="107"/>
        <end position="314"/>
    </location>
</feature>
<dbReference type="FunFam" id="3.90.600.10:FF:000001">
    <property type="entry name" value="Trifunctional purine biosynthetic protein adenosine-3"/>
    <property type="match status" value="1"/>
</dbReference>
<dbReference type="SUPFAM" id="SSF51246">
    <property type="entry name" value="Rudiment single hybrid motif"/>
    <property type="match status" value="1"/>
</dbReference>
<dbReference type="NCBIfam" id="TIGR00877">
    <property type="entry name" value="purD"/>
    <property type="match status" value="1"/>
</dbReference>
<evidence type="ECO:0000313" key="21">
    <source>
        <dbReference type="Proteomes" id="UP000001235"/>
    </source>
</evidence>
<evidence type="ECO:0000256" key="18">
    <source>
        <dbReference type="PROSITE-ProRule" id="PRU00409"/>
    </source>
</evidence>
<comment type="catalytic activity">
    <reaction evidence="17">
        <text>5-phospho-beta-D-ribosylamine + glycine + ATP = N(1)-(5-phospho-beta-D-ribosyl)glycinamide + ADP + phosphate + H(+)</text>
        <dbReference type="Rhea" id="RHEA:17453"/>
        <dbReference type="ChEBI" id="CHEBI:15378"/>
        <dbReference type="ChEBI" id="CHEBI:30616"/>
        <dbReference type="ChEBI" id="CHEBI:43474"/>
        <dbReference type="ChEBI" id="CHEBI:57305"/>
        <dbReference type="ChEBI" id="CHEBI:58681"/>
        <dbReference type="ChEBI" id="CHEBI:143788"/>
        <dbReference type="ChEBI" id="CHEBI:456216"/>
        <dbReference type="EC" id="6.3.4.13"/>
    </reaction>
</comment>
<proteinExistence type="inferred from homology"/>
<dbReference type="Gene3D" id="3.40.50.20">
    <property type="match status" value="1"/>
</dbReference>
<dbReference type="GO" id="GO:0006189">
    <property type="term" value="P:'de novo' IMP biosynthetic process"/>
    <property type="evidence" value="ECO:0007669"/>
    <property type="project" value="UniProtKB-UniRule"/>
</dbReference>
<dbReference type="PROSITE" id="PS50975">
    <property type="entry name" value="ATP_GRASP"/>
    <property type="match status" value="1"/>
</dbReference>
<keyword evidence="21" id="KW-1185">Reference proteome</keyword>
<dbReference type="Gene3D" id="3.90.600.10">
    <property type="entry name" value="Phosphoribosylglycinamide synthetase, C-terminal domain"/>
    <property type="match status" value="1"/>
</dbReference>
<dbReference type="EMBL" id="CP002159">
    <property type="protein sequence ID" value="ADL56655.1"/>
    <property type="molecule type" value="Genomic_DNA"/>
</dbReference>
<keyword evidence="7" id="KW-0479">Metal-binding</keyword>
<evidence type="ECO:0000256" key="13">
    <source>
        <dbReference type="ARBA" id="ARBA00038345"/>
    </source>
</evidence>
<comment type="cofactor">
    <cofactor evidence="2">
        <name>Mg(2+)</name>
        <dbReference type="ChEBI" id="CHEBI:18420"/>
    </cofactor>
</comment>
<evidence type="ECO:0000256" key="1">
    <source>
        <dbReference type="ARBA" id="ARBA00001936"/>
    </source>
</evidence>
<dbReference type="KEGG" id="gca:Galf_2659"/>
<protein>
    <recommendedName>
        <fullName evidence="5 17">Phosphoribosylamine--glycine ligase</fullName>
        <ecNumber evidence="4 17">6.3.4.13</ecNumber>
    </recommendedName>
    <alternativeName>
        <fullName evidence="16 17">GARS</fullName>
    </alternativeName>
    <alternativeName>
        <fullName evidence="14 17">Glycinamide ribonucleotide synthetase</fullName>
    </alternativeName>
    <alternativeName>
        <fullName evidence="15 17">Phosphoribosylglycinamide synthetase</fullName>
    </alternativeName>
</protein>
<dbReference type="PROSITE" id="PS00184">
    <property type="entry name" value="GARS"/>
    <property type="match status" value="1"/>
</dbReference>
<sequence>MKILVIGSGGREHAMAWRLAQAPKVQKVFVAPGNAGTALENGIENVAISEVDALLEFALRENIYLTVVGPEAPLSKGVVDAFRRAGLKIFGPTKAAAQLESSKDFAKAFMVRHNIPTAFYETFSDVAAAHAYVDKHGAPIVIKADGLAAGKGVVVALSLDEAHQAVDMMLSDNKLGDAGARVVIEEFLAGEEASFIVMVDGKNILPLATSQDHKRLMDADHGPNTGGMGAYSPAPVVTPEVYARALREVIQPAVQGMEKEGHTYTGFLYAGLMISPDGRIKVLEFNCRLGDPETQPIMLRLKTDLLSMFEHGVNGTLDTVEVEWDRRVALGVVMAAANYPETPRVGDVISGLPARADEDAHVFHAGTKLVDGKVVTSGGRVLCVTALGDSVRMAQRRAYQMADGISFDGCQMRRDIGFRAIKTAK</sequence>
<dbReference type="InterPro" id="IPR011761">
    <property type="entry name" value="ATP-grasp"/>
</dbReference>
<evidence type="ECO:0000256" key="4">
    <source>
        <dbReference type="ARBA" id="ARBA00013255"/>
    </source>
</evidence>
<evidence type="ECO:0000256" key="15">
    <source>
        <dbReference type="ARBA" id="ARBA00042864"/>
    </source>
</evidence>
<dbReference type="InterPro" id="IPR020559">
    <property type="entry name" value="PRibGlycinamide_synth_CS"/>
</dbReference>
<keyword evidence="8 18" id="KW-0547">Nucleotide-binding</keyword>
<dbReference type="SMART" id="SM01209">
    <property type="entry name" value="GARS_A"/>
    <property type="match status" value="1"/>
</dbReference>
<keyword evidence="10 18" id="KW-0067">ATP-binding</keyword>
<dbReference type="FunFam" id="3.30.470.20:FF:000031">
    <property type="entry name" value="Phosphoribosylamine--glycine ligase"/>
    <property type="match status" value="1"/>
</dbReference>
<evidence type="ECO:0000256" key="7">
    <source>
        <dbReference type="ARBA" id="ARBA00022723"/>
    </source>
</evidence>
<comment type="pathway">
    <text evidence="3 17">Purine metabolism; IMP biosynthesis via de novo pathway; N(1)-(5-phospho-D-ribosyl)glycinamide from 5-phospho-alpha-D-ribose 1-diphosphate: step 2/2.</text>
</comment>
<dbReference type="FunFam" id="3.40.50.20:FF:000006">
    <property type="entry name" value="Phosphoribosylamine--glycine ligase, chloroplastic"/>
    <property type="match status" value="1"/>
</dbReference>
<dbReference type="HAMAP" id="MF_00138">
    <property type="entry name" value="GARS"/>
    <property type="match status" value="1"/>
</dbReference>
<evidence type="ECO:0000313" key="20">
    <source>
        <dbReference type="EMBL" id="ADL56655.1"/>
    </source>
</evidence>
<dbReference type="Pfam" id="PF02844">
    <property type="entry name" value="GARS_N"/>
    <property type="match status" value="1"/>
</dbReference>
<dbReference type="STRING" id="395494.Galf_2659"/>
<dbReference type="SMART" id="SM01210">
    <property type="entry name" value="GARS_C"/>
    <property type="match status" value="1"/>
</dbReference>
<evidence type="ECO:0000256" key="12">
    <source>
        <dbReference type="ARBA" id="ARBA00023211"/>
    </source>
</evidence>
<evidence type="ECO:0000259" key="19">
    <source>
        <dbReference type="PROSITE" id="PS50975"/>
    </source>
</evidence>
<keyword evidence="11" id="KW-0460">Magnesium</keyword>
<organism evidence="20 21">
    <name type="scientific">Gallionella capsiferriformans (strain ES-2)</name>
    <name type="common">Gallionella ferruginea capsiferriformans (strain ES-2)</name>
    <dbReference type="NCBI Taxonomy" id="395494"/>
    <lineage>
        <taxon>Bacteria</taxon>
        <taxon>Pseudomonadati</taxon>
        <taxon>Pseudomonadota</taxon>
        <taxon>Betaproteobacteria</taxon>
        <taxon>Nitrosomonadales</taxon>
        <taxon>Gallionellaceae</taxon>
        <taxon>Gallionella</taxon>
    </lineage>
</organism>
<dbReference type="SUPFAM" id="SSF56059">
    <property type="entry name" value="Glutathione synthetase ATP-binding domain-like"/>
    <property type="match status" value="1"/>
</dbReference>
<dbReference type="InterPro" id="IPR020560">
    <property type="entry name" value="PRibGlycinamide_synth_C-dom"/>
</dbReference>
<dbReference type="InterPro" id="IPR000115">
    <property type="entry name" value="PRibGlycinamide_synth"/>
</dbReference>
<dbReference type="FunFam" id="3.30.1490.20:FF:000006">
    <property type="entry name" value="phosphoribosylamine--glycine ligase, chloroplastic-like"/>
    <property type="match status" value="1"/>
</dbReference>
<evidence type="ECO:0000256" key="11">
    <source>
        <dbReference type="ARBA" id="ARBA00022842"/>
    </source>
</evidence>
<dbReference type="InterPro" id="IPR016185">
    <property type="entry name" value="PreATP-grasp_dom_sf"/>
</dbReference>
<dbReference type="Gene3D" id="3.30.1490.20">
    <property type="entry name" value="ATP-grasp fold, A domain"/>
    <property type="match status" value="1"/>
</dbReference>
<evidence type="ECO:0000256" key="16">
    <source>
        <dbReference type="ARBA" id="ARBA00079592"/>
    </source>
</evidence>
<dbReference type="InterPro" id="IPR020562">
    <property type="entry name" value="PRibGlycinamide_synth_N"/>
</dbReference>
<dbReference type="PANTHER" id="PTHR43472">
    <property type="entry name" value="PHOSPHORIBOSYLAMINE--GLYCINE LIGASE"/>
    <property type="match status" value="1"/>
</dbReference>
<dbReference type="eggNOG" id="COG0151">
    <property type="taxonomic scope" value="Bacteria"/>
</dbReference>
<evidence type="ECO:0000256" key="5">
    <source>
        <dbReference type="ARBA" id="ARBA00020605"/>
    </source>
</evidence>
<dbReference type="PANTHER" id="PTHR43472:SF1">
    <property type="entry name" value="PHOSPHORIBOSYLAMINE--GLYCINE LIGASE, CHLOROPLASTIC"/>
    <property type="match status" value="1"/>
</dbReference>
<dbReference type="Proteomes" id="UP000001235">
    <property type="component" value="Chromosome"/>
</dbReference>
<dbReference type="SUPFAM" id="SSF52440">
    <property type="entry name" value="PreATP-grasp domain"/>
    <property type="match status" value="1"/>
</dbReference>
<dbReference type="GO" id="GO:0005524">
    <property type="term" value="F:ATP binding"/>
    <property type="evidence" value="ECO:0007669"/>
    <property type="project" value="UniProtKB-UniRule"/>
</dbReference>
<dbReference type="InterPro" id="IPR011054">
    <property type="entry name" value="Rudment_hybrid_motif"/>
</dbReference>
<evidence type="ECO:0000256" key="10">
    <source>
        <dbReference type="ARBA" id="ARBA00022840"/>
    </source>
</evidence>
<dbReference type="InterPro" id="IPR037123">
    <property type="entry name" value="PRibGlycinamide_synth_C_sf"/>
</dbReference>
<keyword evidence="12" id="KW-0464">Manganese</keyword>
<evidence type="ECO:0000256" key="2">
    <source>
        <dbReference type="ARBA" id="ARBA00001946"/>
    </source>
</evidence>
<evidence type="ECO:0000256" key="6">
    <source>
        <dbReference type="ARBA" id="ARBA00022598"/>
    </source>
</evidence>
<dbReference type="HOGENOM" id="CLU_027420_3_1_4"/>
<dbReference type="OrthoDB" id="9807240at2"/>
<dbReference type="Pfam" id="PF01071">
    <property type="entry name" value="GARS_A"/>
    <property type="match status" value="1"/>
</dbReference>
<evidence type="ECO:0000256" key="14">
    <source>
        <dbReference type="ARBA" id="ARBA00042242"/>
    </source>
</evidence>
<dbReference type="AlphaFoldDB" id="D9SD57"/>
<accession>D9SD57</accession>
<keyword evidence="6 17" id="KW-0436">Ligase</keyword>
<reference evidence="20 21" key="1">
    <citation type="submission" date="2010-08" db="EMBL/GenBank/DDBJ databases">
        <title>Complete sequence of Gallionella capsiferriformans ES-2.</title>
        <authorList>
            <consortium name="US DOE Joint Genome Institute"/>
            <person name="Lucas S."/>
            <person name="Copeland A."/>
            <person name="Lapidus A."/>
            <person name="Cheng J.-F."/>
            <person name="Bruce D."/>
            <person name="Goodwin L."/>
            <person name="Pitluck S."/>
            <person name="Chertkov O."/>
            <person name="Davenport K.W."/>
            <person name="Detter J.C."/>
            <person name="Han C."/>
            <person name="Tapia R."/>
            <person name="Land M."/>
            <person name="Hauser L."/>
            <person name="Chang Y.-J."/>
            <person name="Jeffries C."/>
            <person name="Kyrpides N."/>
            <person name="Ivanova N."/>
            <person name="Mikhailova N."/>
            <person name="Shelobolina E.S."/>
            <person name="Picardal F."/>
            <person name="Roden E."/>
            <person name="Emerson D."/>
            <person name="Woyke T."/>
        </authorList>
    </citation>
    <scope>NUCLEOTIDE SEQUENCE [LARGE SCALE GENOMIC DNA]</scope>
    <source>
        <strain evidence="20 21">ES-2</strain>
    </source>
</reference>
<evidence type="ECO:0000256" key="3">
    <source>
        <dbReference type="ARBA" id="ARBA00005174"/>
    </source>
</evidence>
<dbReference type="GO" id="GO:0009113">
    <property type="term" value="P:purine nucleobase biosynthetic process"/>
    <property type="evidence" value="ECO:0007669"/>
    <property type="project" value="InterPro"/>
</dbReference>
<evidence type="ECO:0000256" key="9">
    <source>
        <dbReference type="ARBA" id="ARBA00022755"/>
    </source>
</evidence>
<dbReference type="InterPro" id="IPR020561">
    <property type="entry name" value="PRibGlycinamid_synth_ATP-grasp"/>
</dbReference>
<dbReference type="UniPathway" id="UPA00074">
    <property type="reaction ID" value="UER00125"/>
</dbReference>
<dbReference type="EC" id="6.3.4.13" evidence="4 17"/>
<dbReference type="InterPro" id="IPR013815">
    <property type="entry name" value="ATP_grasp_subdomain_1"/>
</dbReference>
<dbReference type="Pfam" id="PF02843">
    <property type="entry name" value="GARS_C"/>
    <property type="match status" value="1"/>
</dbReference>
<evidence type="ECO:0000256" key="17">
    <source>
        <dbReference type="HAMAP-Rule" id="MF_00138"/>
    </source>
</evidence>
<comment type="cofactor">
    <cofactor evidence="1">
        <name>Mn(2+)</name>
        <dbReference type="ChEBI" id="CHEBI:29035"/>
    </cofactor>
</comment>
<dbReference type="Gene3D" id="3.30.470.20">
    <property type="entry name" value="ATP-grasp fold, B domain"/>
    <property type="match status" value="1"/>
</dbReference>
<comment type="similarity">
    <text evidence="13 17">Belongs to the GARS family.</text>
</comment>
<dbReference type="GO" id="GO:0046872">
    <property type="term" value="F:metal ion binding"/>
    <property type="evidence" value="ECO:0007669"/>
    <property type="project" value="UniProtKB-KW"/>
</dbReference>
<keyword evidence="9 17" id="KW-0658">Purine biosynthesis</keyword>
<name>D9SD57_GALCS</name>
<gene>
    <name evidence="17" type="primary">purD</name>
    <name evidence="20" type="ordered locus">Galf_2659</name>
</gene>
<dbReference type="RefSeq" id="WP_013294574.1">
    <property type="nucleotide sequence ID" value="NC_014394.1"/>
</dbReference>
<dbReference type="GO" id="GO:0004637">
    <property type="term" value="F:phosphoribosylamine-glycine ligase activity"/>
    <property type="evidence" value="ECO:0007669"/>
    <property type="project" value="UniProtKB-UniRule"/>
</dbReference>